<evidence type="ECO:0000256" key="3">
    <source>
        <dbReference type="ARBA" id="ARBA00023004"/>
    </source>
</evidence>
<dbReference type="Pfam" id="PF07635">
    <property type="entry name" value="PSCyt1"/>
    <property type="match status" value="1"/>
</dbReference>
<dbReference type="InterPro" id="IPR011429">
    <property type="entry name" value="Cyt_c_Planctomycete-type"/>
</dbReference>
<sequence>MPITLRQHTSLALLLLTAMISPALAADENKQTIFFETKVRPLLAQHCFECHGAKEQKSDLRLDRRNHFMKGGSSGPIVVPGKPEESELLAAVKYESYEMPPSGPLPDDQIAILETWIKNGAYWPEHPGEPREDELFTKEDRAWWAFQPVERPSVPTVDQEAMAHNPIDNFILSKLKEQKLAAAPPAEPRDLIRRLYFDMLGVPPTPEEVSAFASDPSPASYESLVDKVLADPRYGQRWATHWLDIVRYADSDGYRQDAYRPLAYRYRDYVIQSLNEDKTYKQFMTEQLAGDEVAPHDPDALVATYFLRGGVYEYNSRDAEGQQVLINDELTDTVGDVFLGMGIACAHCHNHKFDPILRDDYYRLQAFFKPLVWKDSHPLASEEDLKTYHDELAQWEAKHQDLIDQIAEIEKKPRENARKKAVEMFPEEVQEMYWKPADQRNTYENQIFYLVEEQVEFEYDRLQGRIPKDKQQTWEDLKKKLQDVLSSKPKKPAVADIVGDAEGDVVPTTIPDERSQREIKPGFLTILEPGTAEIDRSSIANPKSSGRRAALAKWLCRDDNPLTPRVIVNRVWQYHFGVGLSSNSSDFGRLGEPPTHPQLLDWLTSQFIDNGWRLKPLHREILLSATYRQSSLIDVPEAAKMVDPKNRLLWRFPAHRLEAEQIRDAMLAVSGELQAKTGGPASSSNSAVRTVFTKKMRNSPDSLLDSFDAPTGFASVAQRNATTTATQSLLMFNGDWTLKRSEAMAKRLNREHGTDYEAIVRESFRECFGRVPQPEELEAAVTFIEEQVAYNRDLTKAQEGELPSTVLLDEPQMQRWSTAFNISDATPHQFLTLPDTKTLPSHNFTIEALVFNRTLFKDASVRTIAAHWNGTQSTPGWNFGITSTKSAYRPRNLILQLIGKDKSGKVKYEVVASNIRIPSDKPYYVAASVDFDAGTATFFARDMSYDESELETVVVKHSIVGDCGSNSLRFSVGGRDAQSPHNWDGLIDDVRLTRSAIEEEAKIMINTPNDPVTEDTVGFWQFVRSNPNGPLADASNAEHALELSRRSDRSGLGPILIALSDYCHVLLNSGEFQFVD</sequence>
<name>A0A2S8G2S4_9BACT</name>
<feature type="domain" description="Cytochrome c" evidence="7">
    <location>
        <begin position="25"/>
        <end position="232"/>
    </location>
</feature>
<dbReference type="Pfam" id="PF07583">
    <property type="entry name" value="PSCyt2"/>
    <property type="match status" value="1"/>
</dbReference>
<dbReference type="PROSITE" id="PS51007">
    <property type="entry name" value="CYTC"/>
    <property type="match status" value="1"/>
</dbReference>
<dbReference type="SUPFAM" id="SSF46626">
    <property type="entry name" value="Cytochrome c"/>
    <property type="match status" value="1"/>
</dbReference>
<dbReference type="OrthoDB" id="127107at2"/>
<keyword evidence="1 4" id="KW-0349">Heme</keyword>
<dbReference type="EMBL" id="PUIA01000016">
    <property type="protein sequence ID" value="PQO38749.1"/>
    <property type="molecule type" value="Genomic_DNA"/>
</dbReference>
<protein>
    <recommendedName>
        <fullName evidence="7">Cytochrome c domain-containing protein</fullName>
    </recommendedName>
</protein>
<evidence type="ECO:0000313" key="8">
    <source>
        <dbReference type="EMBL" id="PQO38749.1"/>
    </source>
</evidence>
<dbReference type="Pfam" id="PF07587">
    <property type="entry name" value="PSD1"/>
    <property type="match status" value="1"/>
</dbReference>
<dbReference type="InterPro" id="IPR013320">
    <property type="entry name" value="ConA-like_dom_sf"/>
</dbReference>
<dbReference type="GO" id="GO:0020037">
    <property type="term" value="F:heme binding"/>
    <property type="evidence" value="ECO:0007669"/>
    <property type="project" value="InterPro"/>
</dbReference>
<evidence type="ECO:0000313" key="9">
    <source>
        <dbReference type="Proteomes" id="UP000240009"/>
    </source>
</evidence>
<dbReference type="AlphaFoldDB" id="A0A2S8G2S4"/>
<dbReference type="PANTHER" id="PTHR35889:SF3">
    <property type="entry name" value="F-BOX DOMAIN-CONTAINING PROTEIN"/>
    <property type="match status" value="1"/>
</dbReference>
<dbReference type="GO" id="GO:0046872">
    <property type="term" value="F:metal ion binding"/>
    <property type="evidence" value="ECO:0007669"/>
    <property type="project" value="UniProtKB-KW"/>
</dbReference>
<evidence type="ECO:0000256" key="2">
    <source>
        <dbReference type="ARBA" id="ARBA00022723"/>
    </source>
</evidence>
<dbReference type="GO" id="GO:0009055">
    <property type="term" value="F:electron transfer activity"/>
    <property type="evidence" value="ECO:0007669"/>
    <property type="project" value="InterPro"/>
</dbReference>
<evidence type="ECO:0000256" key="5">
    <source>
        <dbReference type="SAM" id="Coils"/>
    </source>
</evidence>
<comment type="caution">
    <text evidence="8">The sequence shown here is derived from an EMBL/GenBank/DDBJ whole genome shotgun (WGS) entry which is preliminary data.</text>
</comment>
<dbReference type="InterPro" id="IPR009056">
    <property type="entry name" value="Cyt_c-like_dom"/>
</dbReference>
<gene>
    <name evidence="8" type="ORF">C5Y96_02390</name>
</gene>
<dbReference type="InterPro" id="IPR022655">
    <property type="entry name" value="DUF1553"/>
</dbReference>
<evidence type="ECO:0000256" key="6">
    <source>
        <dbReference type="SAM" id="SignalP"/>
    </source>
</evidence>
<keyword evidence="2 4" id="KW-0479">Metal-binding</keyword>
<dbReference type="Gene3D" id="2.60.120.200">
    <property type="match status" value="1"/>
</dbReference>
<dbReference type="RefSeq" id="WP_105349949.1">
    <property type="nucleotide sequence ID" value="NZ_PUIA01000016.1"/>
</dbReference>
<dbReference type="SUPFAM" id="SSF49899">
    <property type="entry name" value="Concanavalin A-like lectins/glucanases"/>
    <property type="match status" value="1"/>
</dbReference>
<reference evidence="8 9" key="1">
    <citation type="submission" date="2018-02" db="EMBL/GenBank/DDBJ databases">
        <title>Comparative genomes isolates from brazilian mangrove.</title>
        <authorList>
            <person name="Araujo J.E."/>
            <person name="Taketani R.G."/>
            <person name="Silva M.C.P."/>
            <person name="Loureco M.V."/>
            <person name="Andreote F.D."/>
        </authorList>
    </citation>
    <scope>NUCLEOTIDE SEQUENCE [LARGE SCALE GENOMIC DNA]</scope>
    <source>
        <strain evidence="8 9">HEX-2 MGV</strain>
    </source>
</reference>
<feature type="coiled-coil region" evidence="5">
    <location>
        <begin position="385"/>
        <end position="412"/>
    </location>
</feature>
<feature type="chain" id="PRO_5015412259" description="Cytochrome c domain-containing protein" evidence="6">
    <location>
        <begin position="26"/>
        <end position="1076"/>
    </location>
</feature>
<evidence type="ECO:0000256" key="4">
    <source>
        <dbReference type="PROSITE-ProRule" id="PRU00433"/>
    </source>
</evidence>
<accession>A0A2S8G2S4</accession>
<keyword evidence="6" id="KW-0732">Signal</keyword>
<dbReference type="InterPro" id="IPR011444">
    <property type="entry name" value="DUF1549"/>
</dbReference>
<evidence type="ECO:0000259" key="7">
    <source>
        <dbReference type="PROSITE" id="PS51007"/>
    </source>
</evidence>
<evidence type="ECO:0000256" key="1">
    <source>
        <dbReference type="ARBA" id="ARBA00022617"/>
    </source>
</evidence>
<proteinExistence type="predicted"/>
<dbReference type="InterPro" id="IPR036909">
    <property type="entry name" value="Cyt_c-like_dom_sf"/>
</dbReference>
<dbReference type="Proteomes" id="UP000240009">
    <property type="component" value="Unassembled WGS sequence"/>
</dbReference>
<keyword evidence="3 4" id="KW-0408">Iron</keyword>
<keyword evidence="5" id="KW-0175">Coiled coil</keyword>
<feature type="signal peptide" evidence="6">
    <location>
        <begin position="1"/>
        <end position="25"/>
    </location>
</feature>
<dbReference type="PANTHER" id="PTHR35889">
    <property type="entry name" value="CYCLOINULO-OLIGOSACCHARIDE FRUCTANOTRANSFERASE-RELATED"/>
    <property type="match status" value="1"/>
</dbReference>
<organism evidence="8 9">
    <name type="scientific">Blastopirellula marina</name>
    <dbReference type="NCBI Taxonomy" id="124"/>
    <lineage>
        <taxon>Bacteria</taxon>
        <taxon>Pseudomonadati</taxon>
        <taxon>Planctomycetota</taxon>
        <taxon>Planctomycetia</taxon>
        <taxon>Pirellulales</taxon>
        <taxon>Pirellulaceae</taxon>
        <taxon>Blastopirellula</taxon>
    </lineage>
</organism>